<evidence type="ECO:0000256" key="3">
    <source>
        <dbReference type="SAM" id="MobiDB-lite"/>
    </source>
</evidence>
<feature type="region of interest" description="Disordered" evidence="3">
    <location>
        <begin position="142"/>
        <end position="166"/>
    </location>
</feature>
<dbReference type="Proteomes" id="UP000002524">
    <property type="component" value="Chromosome 1"/>
</dbReference>
<keyword evidence="6" id="KW-1185">Reference proteome</keyword>
<protein>
    <submittedName>
        <fullName evidence="5">Heat shock protein-related protein</fullName>
    </submittedName>
</protein>
<dbReference type="CDD" id="cd06464">
    <property type="entry name" value="ACD_sHsps-like"/>
    <property type="match status" value="1"/>
</dbReference>
<dbReference type="OrthoDB" id="67530at2"/>
<dbReference type="SUPFAM" id="SSF49764">
    <property type="entry name" value="HSP20-like chaperones"/>
    <property type="match status" value="1"/>
</dbReference>
<dbReference type="EnsemblBacteria" id="AAF11246">
    <property type="protein sequence ID" value="AAF11246"/>
    <property type="gene ID" value="DR_1691"/>
</dbReference>
<dbReference type="InterPro" id="IPR002068">
    <property type="entry name" value="A-crystallin/Hsp20_dom"/>
</dbReference>
<accession>Q9RTR5</accession>
<dbReference type="PROSITE" id="PS01031">
    <property type="entry name" value="SHSP"/>
    <property type="match status" value="1"/>
</dbReference>
<dbReference type="EMBL" id="AE000513">
    <property type="protein sequence ID" value="AAF11246.1"/>
    <property type="molecule type" value="Genomic_DNA"/>
</dbReference>
<dbReference type="InterPro" id="IPR008978">
    <property type="entry name" value="HSP20-like_chaperone"/>
</dbReference>
<dbReference type="PATRIC" id="fig|243230.17.peg.1901"/>
<dbReference type="EvolutionaryTrace" id="Q9RTR5"/>
<dbReference type="PDB" id="4FEI">
    <property type="method" value="X-ray"/>
    <property type="resolution" value="2.40 A"/>
    <property type="chains" value="A=46-147"/>
</dbReference>
<sequence>MARDSLRAATCYPPAMSQSNNESGKPVLARLQQLMTLREEVETLAQGGPWTPAADWRDAGTHLDLLLDVPGVDAGTLALAEDGGQLTVSGERPGTEHLLRSERPSGRFVRELAFPEPVRPASGVASLAGGVLTVRFEKLRPTIDVTARPAPGDPEASTETSPDEDR</sequence>
<dbReference type="Pfam" id="PF00011">
    <property type="entry name" value="HSP20"/>
    <property type="match status" value="1"/>
</dbReference>
<dbReference type="SMR" id="Q9RTR5"/>
<name>Q9RTR5_DEIRA</name>
<evidence type="ECO:0007829" key="7">
    <source>
        <dbReference type="PDB" id="4FEI"/>
    </source>
</evidence>
<dbReference type="InParanoid" id="Q9RTR5"/>
<dbReference type="PaxDb" id="243230-DR_1691"/>
<feature type="region of interest" description="Disordered" evidence="3">
    <location>
        <begin position="1"/>
        <end position="25"/>
    </location>
</feature>
<reference evidence="5 6" key="1">
    <citation type="journal article" date="1999" name="Science">
        <title>Genome sequence of the radioresistant bacterium Deinococcus radiodurans R1.</title>
        <authorList>
            <person name="White O."/>
            <person name="Eisen J.A."/>
            <person name="Heidelberg J.F."/>
            <person name="Hickey E.K."/>
            <person name="Peterson J.D."/>
            <person name="Dodson R.J."/>
            <person name="Haft D.H."/>
            <person name="Gwinn M.L."/>
            <person name="Nelson W.C."/>
            <person name="Richardson D.L."/>
            <person name="Moffat K.S."/>
            <person name="Qin H."/>
            <person name="Jiang L."/>
            <person name="Pamphile W."/>
            <person name="Crosby M."/>
            <person name="Shen M."/>
            <person name="Vamathevan J.J."/>
            <person name="Lam P."/>
            <person name="McDonald L."/>
            <person name="Utterback T."/>
            <person name="Zalewski C."/>
            <person name="Makarova K.S."/>
            <person name="Aravind L."/>
            <person name="Daly M.J."/>
            <person name="Minton K.W."/>
            <person name="Fleischmann R.D."/>
            <person name="Ketchum K.A."/>
            <person name="Nelson K.E."/>
            <person name="Salzberg S."/>
            <person name="Smith H.O."/>
            <person name="Venter J.C."/>
            <person name="Fraser C.M."/>
        </authorList>
    </citation>
    <scope>NUCLEOTIDE SEQUENCE [LARGE SCALE GENOMIC DNA]</scope>
    <source>
        <strain evidence="6">ATCC 13939 / DSM 20539 / JCM 16871 / LMG 4051 / NBRC 15346 / NCIMB 9279 / R1 / VKM B-1422</strain>
    </source>
</reference>
<evidence type="ECO:0000256" key="2">
    <source>
        <dbReference type="RuleBase" id="RU003616"/>
    </source>
</evidence>
<dbReference type="STRING" id="243230.DR_1691"/>
<gene>
    <name evidence="5" type="ordered locus">DR_1691</name>
</gene>
<dbReference type="Gene3D" id="2.60.40.790">
    <property type="match status" value="1"/>
</dbReference>
<dbReference type="PDBsum" id="4FEI"/>
<feature type="domain" description="SHSP" evidence="4">
    <location>
        <begin position="45"/>
        <end position="153"/>
    </location>
</feature>
<evidence type="ECO:0000313" key="5">
    <source>
        <dbReference type="EMBL" id="AAF11246.1"/>
    </source>
</evidence>
<dbReference type="eggNOG" id="COG0071">
    <property type="taxonomic scope" value="Bacteria"/>
</dbReference>
<evidence type="ECO:0000259" key="4">
    <source>
        <dbReference type="PROSITE" id="PS01031"/>
    </source>
</evidence>
<evidence type="ECO:0000313" key="6">
    <source>
        <dbReference type="Proteomes" id="UP000002524"/>
    </source>
</evidence>
<keyword evidence="5" id="KW-0346">Stress response</keyword>
<proteinExistence type="evidence at protein level"/>
<dbReference type="AlphaFoldDB" id="Q9RTR5"/>
<reference evidence="7" key="2">
    <citation type="journal article" date="2012" name="Proc. Natl. Acad. Sci. U.S.A.">
        <title>Alternative bacterial two-component small heat shock protein systems.</title>
        <authorList>
            <person name="Bepperling A."/>
            <person name="Alte F."/>
            <person name="Kriehuber T."/>
            <person name="Braun N."/>
            <person name="Weinkauf S."/>
            <person name="Groll M."/>
            <person name="Haslbeck M."/>
            <person name="Buchner J."/>
        </authorList>
    </citation>
    <scope>X-RAY CRYSTALLOGRAPHY (2.40 ANGSTROMS) OF 46-147</scope>
</reference>
<dbReference type="HOGENOM" id="CLU_046737_9_0_0"/>
<comment type="similarity">
    <text evidence="1 2">Belongs to the small heat shock protein (HSP20) family.</text>
</comment>
<evidence type="ECO:0000256" key="1">
    <source>
        <dbReference type="PROSITE-ProRule" id="PRU00285"/>
    </source>
</evidence>
<dbReference type="PIR" id="A75367">
    <property type="entry name" value="A75367"/>
</dbReference>
<organism evidence="5 6">
    <name type="scientific">Deinococcus radiodurans (strain ATCC 13939 / DSM 20539 / JCM 16871 / CCUG 27074 / LMG 4051 / NBRC 15346 / NCIMB 9279 / VKM B-1422 / R1)</name>
    <dbReference type="NCBI Taxonomy" id="243230"/>
    <lineage>
        <taxon>Bacteria</taxon>
        <taxon>Thermotogati</taxon>
        <taxon>Deinococcota</taxon>
        <taxon>Deinococci</taxon>
        <taxon>Deinococcales</taxon>
        <taxon>Deinococcaceae</taxon>
        <taxon>Deinococcus</taxon>
    </lineage>
</organism>
<keyword evidence="7" id="KW-0002">3D-structure</keyword>
<dbReference type="KEGG" id="dra:DR_1691"/>